<dbReference type="Proteomes" id="UP000002357">
    <property type="component" value="Chromosome"/>
</dbReference>
<dbReference type="GO" id="GO:0003677">
    <property type="term" value="F:DNA binding"/>
    <property type="evidence" value="ECO:0007669"/>
    <property type="project" value="InterPro"/>
</dbReference>
<keyword evidence="4" id="KW-1185">Reference proteome</keyword>
<dbReference type="STRING" id="1901.BB341_17060"/>
<dbReference type="Pfam" id="PF01381">
    <property type="entry name" value="HTH_3"/>
    <property type="match status" value="1"/>
</dbReference>
<organism evidence="3 4">
    <name type="scientific">Streptomyces clavuligerus</name>
    <dbReference type="NCBI Taxonomy" id="1901"/>
    <lineage>
        <taxon>Bacteria</taxon>
        <taxon>Bacillati</taxon>
        <taxon>Actinomycetota</taxon>
        <taxon>Actinomycetes</taxon>
        <taxon>Kitasatosporales</taxon>
        <taxon>Streptomycetaceae</taxon>
        <taxon>Streptomyces</taxon>
    </lineage>
</organism>
<name>E2Q7D2_STRCL</name>
<dbReference type="CDD" id="cd00093">
    <property type="entry name" value="HTH_XRE"/>
    <property type="match status" value="1"/>
</dbReference>
<gene>
    <name evidence="3" type="ORF">SCLAV_2265</name>
</gene>
<dbReference type="EMBL" id="CM000913">
    <property type="protein sequence ID" value="EFG07338.1"/>
    <property type="molecule type" value="Genomic_DNA"/>
</dbReference>
<feature type="region of interest" description="Disordered" evidence="1">
    <location>
        <begin position="1"/>
        <end position="29"/>
    </location>
</feature>
<evidence type="ECO:0000259" key="2">
    <source>
        <dbReference type="PROSITE" id="PS50943"/>
    </source>
</evidence>
<feature type="domain" description="HTH cro/C1-type" evidence="2">
    <location>
        <begin position="47"/>
        <end position="89"/>
    </location>
</feature>
<dbReference type="SUPFAM" id="SSF47413">
    <property type="entry name" value="lambda repressor-like DNA-binding domains"/>
    <property type="match status" value="1"/>
</dbReference>
<dbReference type="eggNOG" id="COG1396">
    <property type="taxonomic scope" value="Bacteria"/>
</dbReference>
<dbReference type="AlphaFoldDB" id="E2Q7D2"/>
<evidence type="ECO:0000256" key="1">
    <source>
        <dbReference type="SAM" id="MobiDB-lite"/>
    </source>
</evidence>
<dbReference type="PROSITE" id="PS50943">
    <property type="entry name" value="HTH_CROC1"/>
    <property type="match status" value="1"/>
</dbReference>
<dbReference type="SMART" id="SM00530">
    <property type="entry name" value="HTH_XRE"/>
    <property type="match status" value="1"/>
</dbReference>
<proteinExistence type="predicted"/>
<reference evidence="3 4" key="1">
    <citation type="journal article" date="2010" name="Genome Biol. Evol.">
        <title>The sequence of a 1.8-mb bacterial linear plasmid reveals a rich evolutionary reservoir of secondary metabolic pathways.</title>
        <authorList>
            <person name="Medema M.H."/>
            <person name="Trefzer A."/>
            <person name="Kovalchuk A."/>
            <person name="van den Berg M."/>
            <person name="Mueller U."/>
            <person name="Heijne W."/>
            <person name="Wu L."/>
            <person name="Alam M.T."/>
            <person name="Ronning C.M."/>
            <person name="Nierman W.C."/>
            <person name="Bovenberg R.A.L."/>
            <person name="Breitling R."/>
            <person name="Takano E."/>
        </authorList>
    </citation>
    <scope>NUCLEOTIDE SEQUENCE [LARGE SCALE GENOMIC DNA]</scope>
    <source>
        <strain evidence="4">ATCC 27064 / DSM 738 / JCM 4710 / NBRC 13307 / NCIMB 12785 / NRRL 3585 / VKM Ac-602</strain>
    </source>
</reference>
<dbReference type="InterPro" id="IPR001387">
    <property type="entry name" value="Cro/C1-type_HTH"/>
</dbReference>
<dbReference type="Gene3D" id="1.10.260.40">
    <property type="entry name" value="lambda repressor-like DNA-binding domains"/>
    <property type="match status" value="1"/>
</dbReference>
<dbReference type="InterPro" id="IPR010982">
    <property type="entry name" value="Lambda_DNA-bd_dom_sf"/>
</dbReference>
<evidence type="ECO:0000313" key="4">
    <source>
        <dbReference type="Proteomes" id="UP000002357"/>
    </source>
</evidence>
<sequence>MGSSPVKGPSPSYRSSWAPGRKTSMPQWNEYSDGERIKILRGKEIRQSDLAEMTGLSLPTIQQAEQGRRLTLRTLMKIAVALGVDTSVVLGQQAPRRSMDRADRTTLRDLSQTVHDTAAGILPDAIDDVPSVAELHETAAACWDVYWQGAYMEAAALARPLLVQAAARLREQSAAGRGEMHGILADAFRLAAYVANLTSSRDLAYAAIGHAQHAASLAADDLRQALVLSGRAWVYLRDARLSDALTFAERAATDIEPKFSTATVGELVAYGSHINFAAVVASRLNNRDRAEDYLSQSHAAGARMGREHRAHGTVFGPVSATTQAVGINVALGETGKALALISEIKPTHEGALSTAARNRYAMDKALAQADARMWDASLETLETALLADPKWARHQALPSVIVQRVTRGSTARLRRVSKLVGTAPPPVSGFLPATARTAL</sequence>
<accession>E2Q7D2</accession>
<evidence type="ECO:0000313" key="3">
    <source>
        <dbReference type="EMBL" id="EFG07338.1"/>
    </source>
</evidence>
<protein>
    <submittedName>
        <fullName evidence="3">XRE family transcriptional regulator</fullName>
    </submittedName>
</protein>